<feature type="region of interest" description="Disordered" evidence="6">
    <location>
        <begin position="36"/>
        <end position="58"/>
    </location>
</feature>
<keyword evidence="10" id="KW-1185">Reference proteome</keyword>
<keyword evidence="3 7" id="KW-0812">Transmembrane</keyword>
<organism evidence="9 10">
    <name type="scientific">Pichia inconspicua</name>
    <dbReference type="NCBI Taxonomy" id="52247"/>
    <lineage>
        <taxon>Eukaryota</taxon>
        <taxon>Fungi</taxon>
        <taxon>Dikarya</taxon>
        <taxon>Ascomycota</taxon>
        <taxon>Saccharomycotina</taxon>
        <taxon>Pichiomycetes</taxon>
        <taxon>Pichiales</taxon>
        <taxon>Pichiaceae</taxon>
        <taxon>Pichia</taxon>
    </lineage>
</organism>
<dbReference type="EMBL" id="SELW01000141">
    <property type="protein sequence ID" value="TID30490.1"/>
    <property type="molecule type" value="Genomic_DNA"/>
</dbReference>
<evidence type="ECO:0000256" key="2">
    <source>
        <dbReference type="ARBA" id="ARBA00022554"/>
    </source>
</evidence>
<proteinExistence type="predicted"/>
<dbReference type="OrthoDB" id="5588846at2759"/>
<sequence>MKFGTEFNSRSVQRWKNYNIDYNLLKKLIKEATTSFDDSTSSSSSSSPLSSESDETANFRNSLNSHQKKLLKNLYKNFQDQIDFVSLFVFSKVGEISRRLSALKRQCNLFIESESLDLVSDVTLRIRKRKLMALHKELDSITTELKDLSRFLLLQKIAVKKLFKKFIKYSSYSKKQAFIDRINEKCLQQNTKSFVHLTLDDLTLETTLLYDFLDTYLNYNGKKDKPQNSNRNPSIHTIDSLTLTTESYNNKFSSQSEDENDKSHFPRTTTFDIVSKRKGPKSMIFWVHKDNLDELKFLLSSEFKLITDDSPFSKDTLLKKTRSTLNLNDNQENNISSQSTTTSHQINKLSKDDFTPETQTVSVWLNNPNCFHFVKSTDLSNINYTPKTIENLHYFKTNPYPQILVSNLKNSQSKNKEDINPILITPIGGLRQFSIATLDKSLVDELFDDSISYLDKDKKKIKLFNEWQERKLKGNSQMTQLSFNFIIDENLKPLASISSNKLRFINLDSTEKINSYLSLEWDIKIIKSDTNSTENATDIETFPYALLELNYELPESELPEKILNLIDSYLVYRVDHLNFSLNNYLIYSYINQFDSFTVSDDEMLLFIAPWYEVLNKDIRSLPEIRSKTSYTNDSDIPMLTPQEGILLNKNDEICKKPGYWNEFDNGSDYGDDSEGFYVYENNENRENSFTKWFTSLFLGKVNTRANDIESNSSTFSNNSGLEWISPENTAKLLKLSEKMSKMGDKLKKTIFQLNDSENGFNENLSLLRRNNVINFGSINDETGYADTENDESDSDTEAILSTLPQHGRGSISRSDLYITKENHDKCLSFLYLTMIVCSALTSSIGAIIIKIIFASNTLFQPQLTAGIIVLMTFAIFCLTLSLILTGFSISLLIFRFTKAPIWHFLVVWSFALISTTFFFYGLTTCI</sequence>
<evidence type="ECO:0000256" key="4">
    <source>
        <dbReference type="ARBA" id="ARBA00022989"/>
    </source>
</evidence>
<dbReference type="GO" id="GO:0005774">
    <property type="term" value="C:vacuolar membrane"/>
    <property type="evidence" value="ECO:0007669"/>
    <property type="project" value="UniProtKB-SubCell"/>
</dbReference>
<dbReference type="InterPro" id="IPR051572">
    <property type="entry name" value="VTC_Complex_Subunit"/>
</dbReference>
<evidence type="ECO:0000256" key="3">
    <source>
        <dbReference type="ARBA" id="ARBA00022692"/>
    </source>
</evidence>
<evidence type="ECO:0000256" key="5">
    <source>
        <dbReference type="ARBA" id="ARBA00023136"/>
    </source>
</evidence>
<comment type="subcellular location">
    <subcellularLocation>
        <location evidence="1">Vacuole membrane</location>
        <topology evidence="1">Multi-pass membrane protein</topology>
    </subcellularLocation>
</comment>
<dbReference type="PANTHER" id="PTHR46140">
    <property type="entry name" value="VACUOLAR TRANSPORTER CHAPERONE 1-RELATED"/>
    <property type="match status" value="1"/>
</dbReference>
<dbReference type="PROSITE" id="PS51382">
    <property type="entry name" value="SPX"/>
    <property type="match status" value="1"/>
</dbReference>
<dbReference type="GO" id="GO:0033254">
    <property type="term" value="C:vacuolar transporter chaperone complex"/>
    <property type="evidence" value="ECO:0007669"/>
    <property type="project" value="UniProtKB-ARBA"/>
</dbReference>
<accession>A0A4V4NG37</accession>
<feature type="transmembrane region" description="Helical" evidence="7">
    <location>
        <begin position="829"/>
        <end position="853"/>
    </location>
</feature>
<dbReference type="Proteomes" id="UP000307173">
    <property type="component" value="Unassembled WGS sequence"/>
</dbReference>
<feature type="transmembrane region" description="Helical" evidence="7">
    <location>
        <begin position="900"/>
        <end position="922"/>
    </location>
</feature>
<dbReference type="STRING" id="52247.A0A4V4NG37"/>
<evidence type="ECO:0000259" key="8">
    <source>
        <dbReference type="PROSITE" id="PS51382"/>
    </source>
</evidence>
<keyword evidence="5 7" id="KW-0472">Membrane</keyword>
<keyword evidence="2" id="KW-0926">Vacuole</keyword>
<dbReference type="AlphaFoldDB" id="A0A4V4NG37"/>
<feature type="transmembrane region" description="Helical" evidence="7">
    <location>
        <begin position="865"/>
        <end position="894"/>
    </location>
</feature>
<feature type="compositionally biased region" description="Low complexity" evidence="6">
    <location>
        <begin position="36"/>
        <end position="51"/>
    </location>
</feature>
<protein>
    <recommendedName>
        <fullName evidence="8">SPX domain-containing protein</fullName>
    </recommendedName>
</protein>
<dbReference type="Pfam" id="PF03105">
    <property type="entry name" value="SPX"/>
    <property type="match status" value="1"/>
</dbReference>
<reference evidence="9 10" key="1">
    <citation type="journal article" date="2019" name="Front. Genet.">
        <title>Whole-Genome Sequencing of the Opportunistic Yeast Pathogen Candida inconspicua Uncovers Its Hybrid Origin.</title>
        <authorList>
            <person name="Mixao V."/>
            <person name="Hansen A.P."/>
            <person name="Saus E."/>
            <person name="Boekhout T."/>
            <person name="Lass-Florl C."/>
            <person name="Gabaldon T."/>
        </authorList>
    </citation>
    <scope>NUCLEOTIDE SEQUENCE [LARGE SCALE GENOMIC DNA]</scope>
    <source>
        <strain evidence="9 10">CBS 180</strain>
    </source>
</reference>
<evidence type="ECO:0000256" key="1">
    <source>
        <dbReference type="ARBA" id="ARBA00004128"/>
    </source>
</evidence>
<gene>
    <name evidence="9" type="ORF">CANINC_000843</name>
</gene>
<feature type="domain" description="SPX" evidence="8">
    <location>
        <begin position="1"/>
        <end position="180"/>
    </location>
</feature>
<feature type="compositionally biased region" description="Low complexity" evidence="6">
    <location>
        <begin position="330"/>
        <end position="347"/>
    </location>
</feature>
<dbReference type="PANTHER" id="PTHR46140:SF1">
    <property type="entry name" value="VACUOLAR TRANSPORTER CHAPERONE COMPLEX SUBUNIT 4-RELATED"/>
    <property type="match status" value="1"/>
</dbReference>
<evidence type="ECO:0000313" key="10">
    <source>
        <dbReference type="Proteomes" id="UP000307173"/>
    </source>
</evidence>
<dbReference type="InterPro" id="IPR004331">
    <property type="entry name" value="SPX_dom"/>
</dbReference>
<comment type="caution">
    <text evidence="9">The sequence shown here is derived from an EMBL/GenBank/DDBJ whole genome shotgun (WGS) entry which is preliminary data.</text>
</comment>
<evidence type="ECO:0000256" key="6">
    <source>
        <dbReference type="SAM" id="MobiDB-lite"/>
    </source>
</evidence>
<name>A0A4V4NG37_9ASCO</name>
<dbReference type="CDD" id="cd14474">
    <property type="entry name" value="SPX_YDR089W"/>
    <property type="match status" value="1"/>
</dbReference>
<evidence type="ECO:0000256" key="7">
    <source>
        <dbReference type="SAM" id="Phobius"/>
    </source>
</evidence>
<keyword evidence="4 7" id="KW-1133">Transmembrane helix</keyword>
<dbReference type="GO" id="GO:0006799">
    <property type="term" value="P:polyphosphate biosynthetic process"/>
    <property type="evidence" value="ECO:0007669"/>
    <property type="project" value="UniProtKB-ARBA"/>
</dbReference>
<evidence type="ECO:0000313" key="9">
    <source>
        <dbReference type="EMBL" id="TID30490.1"/>
    </source>
</evidence>
<feature type="region of interest" description="Disordered" evidence="6">
    <location>
        <begin position="328"/>
        <end position="347"/>
    </location>
</feature>